<gene>
    <name evidence="3" type="ORF">MNOR_LOCUS30309</name>
</gene>
<dbReference type="Pfam" id="PF03184">
    <property type="entry name" value="DDE_1"/>
    <property type="match status" value="1"/>
</dbReference>
<organism evidence="3 4">
    <name type="scientific">Meganyctiphanes norvegica</name>
    <name type="common">Northern krill</name>
    <name type="synonym">Thysanopoda norvegica</name>
    <dbReference type="NCBI Taxonomy" id="48144"/>
    <lineage>
        <taxon>Eukaryota</taxon>
        <taxon>Metazoa</taxon>
        <taxon>Ecdysozoa</taxon>
        <taxon>Arthropoda</taxon>
        <taxon>Crustacea</taxon>
        <taxon>Multicrustacea</taxon>
        <taxon>Malacostraca</taxon>
        <taxon>Eumalacostraca</taxon>
        <taxon>Eucarida</taxon>
        <taxon>Euphausiacea</taxon>
        <taxon>Euphausiidae</taxon>
        <taxon>Meganyctiphanes</taxon>
    </lineage>
</organism>
<dbReference type="PANTHER" id="PTHR19303:SF74">
    <property type="entry name" value="POGO TRANSPOSABLE ELEMENT WITH KRAB DOMAIN"/>
    <property type="match status" value="1"/>
</dbReference>
<evidence type="ECO:0000256" key="1">
    <source>
        <dbReference type="SAM" id="MobiDB-lite"/>
    </source>
</evidence>
<dbReference type="GO" id="GO:0005634">
    <property type="term" value="C:nucleus"/>
    <property type="evidence" value="ECO:0007669"/>
    <property type="project" value="TreeGrafter"/>
</dbReference>
<comment type="caution">
    <text evidence="3">The sequence shown here is derived from an EMBL/GenBank/DDBJ whole genome shotgun (WGS) entry which is preliminary data.</text>
</comment>
<name>A0AAV2RWK1_MEGNR</name>
<feature type="region of interest" description="Disordered" evidence="1">
    <location>
        <begin position="414"/>
        <end position="484"/>
    </location>
</feature>
<dbReference type="EMBL" id="CAXKWB010036725">
    <property type="protein sequence ID" value="CAL4148936.1"/>
    <property type="molecule type" value="Genomic_DNA"/>
</dbReference>
<evidence type="ECO:0000313" key="4">
    <source>
        <dbReference type="Proteomes" id="UP001497623"/>
    </source>
</evidence>
<protein>
    <recommendedName>
        <fullName evidence="2">DDE-1 domain-containing protein</fullName>
    </recommendedName>
</protein>
<dbReference type="GO" id="GO:0003677">
    <property type="term" value="F:DNA binding"/>
    <property type="evidence" value="ECO:0007669"/>
    <property type="project" value="TreeGrafter"/>
</dbReference>
<dbReference type="PANTHER" id="PTHR19303">
    <property type="entry name" value="TRANSPOSON"/>
    <property type="match status" value="1"/>
</dbReference>
<dbReference type="AlphaFoldDB" id="A0AAV2RWK1"/>
<evidence type="ECO:0000313" key="3">
    <source>
        <dbReference type="EMBL" id="CAL4148936.1"/>
    </source>
</evidence>
<dbReference type="Proteomes" id="UP001497623">
    <property type="component" value="Unassembled WGS sequence"/>
</dbReference>
<sequence length="565" mass="64058">MVRHYTKKNINYTDEDVKNALKKLKEGMSLREVSRTSGIPYSSIRLYSKIYEKNPKKKKIRKHVGRKLTFTQKEEENIVEVVITIANLGWGCDRKDIAQIICNYSKSMNLKTQFKNHMPGKDFMIDFMKRHKGKISTRRAETLKLSRAMAEHPVIISDFMELVESAYKLAKIDKGNLNHARRVFNTDESGFNTDTKKRNIIVPKGRPAQVIAPNEGKTQYSVLMCGNAAGEYLPPYVIYKGSEESIPCAWAINGPAETGYCTTDTGWMNRECFRAWITWFNRHLQMKQIEKPVVLLLDGCTSHISVEIVEAKYNQIILVKLPPNSTHILQALDVSVFGPAKKDWARIIGNWFRQTNYEPVTKKVFPALLNKLYSGMVKKPENLIKGFRATGVWPFNKQVIIDKVEERGMYKVLGNNIPTSQDNEQSNSTTSNQMENEGPSRASTSFSGSREEEYDIHAGSSMTPDNIIAGSSNSPDNVTDETSNAPEIVLSPSSRMLIKAVKDTLAPPKDATTQKALDNKKNNYRMKKSRGQIITSDEAIEALKIKEINKRHKGNKKISKKKQKI</sequence>
<keyword evidence="4" id="KW-1185">Reference proteome</keyword>
<accession>A0AAV2RWK1</accession>
<feature type="domain" description="DDE-1" evidence="2">
    <location>
        <begin position="218"/>
        <end position="357"/>
    </location>
</feature>
<evidence type="ECO:0000259" key="2">
    <source>
        <dbReference type="Pfam" id="PF03184"/>
    </source>
</evidence>
<dbReference type="InterPro" id="IPR050863">
    <property type="entry name" value="CenT-Element_Derived"/>
</dbReference>
<proteinExistence type="predicted"/>
<feature type="compositionally biased region" description="Polar residues" evidence="1">
    <location>
        <begin position="460"/>
        <end position="484"/>
    </location>
</feature>
<dbReference type="InterPro" id="IPR004875">
    <property type="entry name" value="DDE_SF_endonuclease_dom"/>
</dbReference>
<reference evidence="3 4" key="1">
    <citation type="submission" date="2024-05" db="EMBL/GenBank/DDBJ databases">
        <authorList>
            <person name="Wallberg A."/>
        </authorList>
    </citation>
    <scope>NUCLEOTIDE SEQUENCE [LARGE SCALE GENOMIC DNA]</scope>
</reference>
<feature type="compositionally biased region" description="Polar residues" evidence="1">
    <location>
        <begin position="416"/>
        <end position="448"/>
    </location>
</feature>